<evidence type="ECO:0000256" key="1">
    <source>
        <dbReference type="ARBA" id="ARBA00022741"/>
    </source>
</evidence>
<dbReference type="PROSITE" id="PS51217">
    <property type="entry name" value="UVRD_HELICASE_CTER"/>
    <property type="match status" value="1"/>
</dbReference>
<dbReference type="InterPro" id="IPR027417">
    <property type="entry name" value="P-loop_NTPase"/>
</dbReference>
<evidence type="ECO:0000256" key="4">
    <source>
        <dbReference type="ARBA" id="ARBA00022840"/>
    </source>
</evidence>
<dbReference type="Pfam" id="PF00580">
    <property type="entry name" value="UvrD-helicase"/>
    <property type="match status" value="1"/>
</dbReference>
<evidence type="ECO:0000256" key="8">
    <source>
        <dbReference type="ARBA" id="ARBA00048988"/>
    </source>
</evidence>
<dbReference type="GO" id="GO:0005524">
    <property type="term" value="F:ATP binding"/>
    <property type="evidence" value="ECO:0007669"/>
    <property type="project" value="UniProtKB-UniRule"/>
</dbReference>
<evidence type="ECO:0000313" key="13">
    <source>
        <dbReference type="Proteomes" id="UP000479293"/>
    </source>
</evidence>
<dbReference type="EMBL" id="WHLY01000002">
    <property type="protein sequence ID" value="MPR37036.1"/>
    <property type="molecule type" value="Genomic_DNA"/>
</dbReference>
<feature type="binding site" evidence="9">
    <location>
        <begin position="29"/>
        <end position="36"/>
    </location>
    <ligand>
        <name>ATP</name>
        <dbReference type="ChEBI" id="CHEBI:30616"/>
    </ligand>
</feature>
<gene>
    <name evidence="12" type="ORF">GBK04_27795</name>
</gene>
<dbReference type="SUPFAM" id="SSF52540">
    <property type="entry name" value="P-loop containing nucleoside triphosphate hydrolases"/>
    <property type="match status" value="1"/>
</dbReference>
<dbReference type="InterPro" id="IPR014016">
    <property type="entry name" value="UvrD-like_ATP-bd"/>
</dbReference>
<evidence type="ECO:0000256" key="5">
    <source>
        <dbReference type="ARBA" id="ARBA00023235"/>
    </source>
</evidence>
<keyword evidence="2 9" id="KW-0378">Hydrolase</keyword>
<accession>A0A7C9BG94</accession>
<evidence type="ECO:0000256" key="7">
    <source>
        <dbReference type="ARBA" id="ARBA00034808"/>
    </source>
</evidence>
<protein>
    <recommendedName>
        <fullName evidence="7">DNA 3'-5' helicase</fullName>
        <ecNumber evidence="7">5.6.2.4</ecNumber>
    </recommendedName>
</protein>
<evidence type="ECO:0000256" key="3">
    <source>
        <dbReference type="ARBA" id="ARBA00022806"/>
    </source>
</evidence>
<feature type="domain" description="UvrD-like helicase ATP-binding" evidence="10">
    <location>
        <begin position="8"/>
        <end position="524"/>
    </location>
</feature>
<comment type="catalytic activity">
    <reaction evidence="6">
        <text>Couples ATP hydrolysis with the unwinding of duplex DNA by translocating in the 3'-5' direction.</text>
        <dbReference type="EC" id="5.6.2.4"/>
    </reaction>
</comment>
<evidence type="ECO:0000256" key="9">
    <source>
        <dbReference type="PROSITE-ProRule" id="PRU00560"/>
    </source>
</evidence>
<dbReference type="PANTHER" id="PTHR11070">
    <property type="entry name" value="UVRD / RECB / PCRA DNA HELICASE FAMILY MEMBER"/>
    <property type="match status" value="1"/>
</dbReference>
<keyword evidence="3 9" id="KW-0347">Helicase</keyword>
<keyword evidence="1 9" id="KW-0547">Nucleotide-binding</keyword>
<dbReference type="GO" id="GO:0016787">
    <property type="term" value="F:hydrolase activity"/>
    <property type="evidence" value="ECO:0007669"/>
    <property type="project" value="UniProtKB-UniRule"/>
</dbReference>
<keyword evidence="4 9" id="KW-0067">ATP-binding</keyword>
<dbReference type="InterPro" id="IPR000212">
    <property type="entry name" value="DNA_helicase_UvrD/REP"/>
</dbReference>
<dbReference type="AlphaFoldDB" id="A0A7C9BG94"/>
<evidence type="ECO:0000256" key="6">
    <source>
        <dbReference type="ARBA" id="ARBA00034617"/>
    </source>
</evidence>
<proteinExistence type="predicted"/>
<dbReference type="Gene3D" id="3.40.50.300">
    <property type="entry name" value="P-loop containing nucleotide triphosphate hydrolases"/>
    <property type="match status" value="4"/>
</dbReference>
<comment type="catalytic activity">
    <reaction evidence="8">
        <text>ATP + H2O = ADP + phosphate + H(+)</text>
        <dbReference type="Rhea" id="RHEA:13065"/>
        <dbReference type="ChEBI" id="CHEBI:15377"/>
        <dbReference type="ChEBI" id="CHEBI:15378"/>
        <dbReference type="ChEBI" id="CHEBI:30616"/>
        <dbReference type="ChEBI" id="CHEBI:43474"/>
        <dbReference type="ChEBI" id="CHEBI:456216"/>
        <dbReference type="EC" id="5.6.2.4"/>
    </reaction>
</comment>
<reference evidence="12 13" key="1">
    <citation type="submission" date="2019-10" db="EMBL/GenBank/DDBJ databases">
        <title>Draft Genome Sequence of Cytophagaceae sp. SJW1-29.</title>
        <authorList>
            <person name="Choi A."/>
        </authorList>
    </citation>
    <scope>NUCLEOTIDE SEQUENCE [LARGE SCALE GENOMIC DNA]</scope>
    <source>
        <strain evidence="12 13">SJW1-29</strain>
    </source>
</reference>
<dbReference type="Proteomes" id="UP000479293">
    <property type="component" value="Unassembled WGS sequence"/>
</dbReference>
<comment type="caution">
    <text evidence="12">The sequence shown here is derived from an EMBL/GenBank/DDBJ whole genome shotgun (WGS) entry which is preliminary data.</text>
</comment>
<name>A0A7C9BG94_9BACT</name>
<dbReference type="GO" id="GO:0003677">
    <property type="term" value="F:DNA binding"/>
    <property type="evidence" value="ECO:0007669"/>
    <property type="project" value="InterPro"/>
</dbReference>
<dbReference type="PANTHER" id="PTHR11070:SF67">
    <property type="entry name" value="DNA 3'-5' HELICASE"/>
    <property type="match status" value="1"/>
</dbReference>
<dbReference type="GO" id="GO:0000725">
    <property type="term" value="P:recombinational repair"/>
    <property type="evidence" value="ECO:0007669"/>
    <property type="project" value="TreeGrafter"/>
</dbReference>
<keyword evidence="13" id="KW-1185">Reference proteome</keyword>
<organism evidence="12 13">
    <name type="scientific">Salmonirosea aquatica</name>
    <dbReference type="NCBI Taxonomy" id="2654236"/>
    <lineage>
        <taxon>Bacteria</taxon>
        <taxon>Pseudomonadati</taxon>
        <taxon>Bacteroidota</taxon>
        <taxon>Cytophagia</taxon>
        <taxon>Cytophagales</taxon>
        <taxon>Spirosomataceae</taxon>
        <taxon>Salmonirosea</taxon>
    </lineage>
</organism>
<sequence>MLSDRTKRMSTVNCQLSTVNYQLFKVYSSSAGSGKTYTLTKEYLKLALQADSDTYFRSILAVTFTNAAASEMKERIMTMLRAFSSPEGQKHPMLRDLVTELYPGIADDSDLFAQTLELYRIRSQKLFRKILHRYSDFSVMTIDKFTQRLVSSFTDELGIPFAFETQVDSDQLANAVDRMLARIGQEGEAILTEVVETYYRESAEEGKSWGSLPHRIRKAAYDLLNEKSYLAMQKVKDLTMSDWIGIRGKMKQTLDSITQDTYCKVLAREAVALVQQNGLETSDFAGGQRGIIGHFQKFNPDIEDNEEWWEKLATDSVIKNLEEDKWNGSKATKANQARIGEIKGKLEELYHCILSHQTQQRERYFLFKQIEKHLYNLSLLGEIRKEFDALLKQGNQVHISDFNRKVLEIVAREPVPFIFERLGEKYNHILVDEFQDTSKLQFANLLPLIDNALGFGHFNLIVGDAKQSIYRFRGGDMDLILHLSKNQIGQLAGILGDSPFTEERLFGVESNLEVAHLRTNRRSFREVTTFNNGFFRQIADSVQHENPSVGQVFDEHFQQEMTADVRTHGHIQIEFINIFQEQEETDTNPVDPMVQRTLELVDELRVKGYDWRDVAILCRKKTEAAAIAGALKERGTPLISDDSLLLTYSQTVNLLVSFMQVLQTPDHALARYEAAYLFHRVILAKIPDSAQHEQIRRMCNERDTGSFLHYFEAFEVNLSAFRLRQLGVYELCEKLITSFKLFDAQVEGPYLFRFMDAILEFGTRRSNHLADFLAYWETAKAKISITVPANADALRITTIHKSKGLEYPVVIVPNCDWQFTSNPTRDRIWVDMEHVDAPELTIESGVPDEEIVVRRLNSSVVSVVKELSETALAPDYADELTRTLLENLNLLYVAFTRPVQRLYILAKNSENWNSSKSKNAVNRWLYDYLNSPASPVPWNPTQSQYILWEGQGDIFHSHAKGDALGFPLQTIISTDRTDRLRLRRMADRIFDVETFEKKKDRLQKMRYALSLIGTQQDIPKVVRQLTTEGIVEASEAGRLQGTLAELLNLESLSPYFAPNAKIRLKREFLLPKGKILIADRLVSLPDGSEALMNVVAGTGSDDSRRQLGRALQAYQSMGHPLCRGHSSPLRIRRWNGWSSGGILGPGVFLYQKIGTIHVN</sequence>
<evidence type="ECO:0000259" key="10">
    <source>
        <dbReference type="PROSITE" id="PS51198"/>
    </source>
</evidence>
<evidence type="ECO:0000259" key="11">
    <source>
        <dbReference type="PROSITE" id="PS51217"/>
    </source>
</evidence>
<dbReference type="EC" id="5.6.2.4" evidence="7"/>
<dbReference type="InterPro" id="IPR014017">
    <property type="entry name" value="DNA_helicase_UvrD-like_C"/>
</dbReference>
<keyword evidence="5" id="KW-0413">Isomerase</keyword>
<dbReference type="GO" id="GO:0043138">
    <property type="term" value="F:3'-5' DNA helicase activity"/>
    <property type="evidence" value="ECO:0007669"/>
    <property type="project" value="UniProtKB-EC"/>
</dbReference>
<evidence type="ECO:0000256" key="2">
    <source>
        <dbReference type="ARBA" id="ARBA00022801"/>
    </source>
</evidence>
<dbReference type="GO" id="GO:0005829">
    <property type="term" value="C:cytosol"/>
    <property type="evidence" value="ECO:0007669"/>
    <property type="project" value="TreeGrafter"/>
</dbReference>
<feature type="domain" description="UvrD-like helicase C-terminal" evidence="11">
    <location>
        <begin position="539"/>
        <end position="804"/>
    </location>
</feature>
<evidence type="ECO:0000313" key="12">
    <source>
        <dbReference type="EMBL" id="MPR37036.1"/>
    </source>
</evidence>
<dbReference type="Pfam" id="PF13361">
    <property type="entry name" value="UvrD_C"/>
    <property type="match status" value="1"/>
</dbReference>
<dbReference type="PROSITE" id="PS51198">
    <property type="entry name" value="UVRD_HELICASE_ATP_BIND"/>
    <property type="match status" value="1"/>
</dbReference>